<name>A0A6P7SGE5_9MOLL</name>
<dbReference type="InterPro" id="IPR026218">
    <property type="entry name" value="HRG"/>
</dbReference>
<organism evidence="10 11">
    <name type="scientific">Octopus sinensis</name>
    <name type="common">East Asian common octopus</name>
    <dbReference type="NCBI Taxonomy" id="2607531"/>
    <lineage>
        <taxon>Eukaryota</taxon>
        <taxon>Metazoa</taxon>
        <taxon>Spiralia</taxon>
        <taxon>Lophotrochozoa</taxon>
        <taxon>Mollusca</taxon>
        <taxon>Cephalopoda</taxon>
        <taxon>Coleoidea</taxon>
        <taxon>Octopodiformes</taxon>
        <taxon>Octopoda</taxon>
        <taxon>Incirrata</taxon>
        <taxon>Octopodidae</taxon>
        <taxon>Octopus</taxon>
    </lineage>
</organism>
<comment type="similarity">
    <text evidence="3">Belongs to the HRG family.</text>
</comment>
<evidence type="ECO:0000256" key="6">
    <source>
        <dbReference type="ARBA" id="ARBA00022753"/>
    </source>
</evidence>
<dbReference type="GO" id="GO:0010008">
    <property type="term" value="C:endosome membrane"/>
    <property type="evidence" value="ECO:0007669"/>
    <property type="project" value="UniProtKB-SubCell"/>
</dbReference>
<accession>A0A6P7SGE5</accession>
<reference evidence="11" key="1">
    <citation type="submission" date="2025-08" db="UniProtKB">
        <authorList>
            <consortium name="RefSeq"/>
        </authorList>
    </citation>
    <scope>IDENTIFICATION</scope>
</reference>
<dbReference type="PRINTS" id="PR02095">
    <property type="entry name" value="TRNSPORTRHRG"/>
</dbReference>
<dbReference type="KEGG" id="osn:115212740"/>
<keyword evidence="9" id="KW-0458">Lysosome</keyword>
<evidence type="ECO:0000313" key="11">
    <source>
        <dbReference type="RefSeq" id="XP_029637255.1"/>
    </source>
</evidence>
<dbReference type="GO" id="GO:0005765">
    <property type="term" value="C:lysosomal membrane"/>
    <property type="evidence" value="ECO:0007669"/>
    <property type="project" value="UniProtKB-SubCell"/>
</dbReference>
<keyword evidence="10" id="KW-1185">Reference proteome</keyword>
<evidence type="ECO:0000256" key="4">
    <source>
        <dbReference type="ARBA" id="ARBA00022448"/>
    </source>
</evidence>
<evidence type="ECO:0000313" key="10">
    <source>
        <dbReference type="Proteomes" id="UP000515154"/>
    </source>
</evidence>
<protein>
    <submittedName>
        <fullName evidence="11">Heme transporter hrg1-A-like</fullName>
    </submittedName>
</protein>
<dbReference type="Pfam" id="PF16954">
    <property type="entry name" value="HRG"/>
    <property type="match status" value="1"/>
</dbReference>
<evidence type="ECO:0000256" key="3">
    <source>
        <dbReference type="ARBA" id="ARBA00006203"/>
    </source>
</evidence>
<dbReference type="GO" id="GO:0020037">
    <property type="term" value="F:heme binding"/>
    <property type="evidence" value="ECO:0007669"/>
    <property type="project" value="TreeGrafter"/>
</dbReference>
<dbReference type="PANTHER" id="PTHR31525:SF1">
    <property type="entry name" value="HEME TRANSPORTER HRG1"/>
    <property type="match status" value="1"/>
</dbReference>
<dbReference type="GO" id="GO:0005886">
    <property type="term" value="C:plasma membrane"/>
    <property type="evidence" value="ECO:0007669"/>
    <property type="project" value="TreeGrafter"/>
</dbReference>
<dbReference type="GO" id="GO:0015232">
    <property type="term" value="F:heme transmembrane transporter activity"/>
    <property type="evidence" value="ECO:0007669"/>
    <property type="project" value="InterPro"/>
</dbReference>
<keyword evidence="8" id="KW-0472">Membrane</keyword>
<keyword evidence="7" id="KW-1133">Transmembrane helix</keyword>
<evidence type="ECO:0000256" key="8">
    <source>
        <dbReference type="ARBA" id="ARBA00023136"/>
    </source>
</evidence>
<evidence type="ECO:0000256" key="5">
    <source>
        <dbReference type="ARBA" id="ARBA00022692"/>
    </source>
</evidence>
<sequence>MASVSGVVMKLRIFFSLLGILVGLSVVFVFGIKFHNWNIALWGLLSAIPASLTFSLHICYLKGVWQTYPYRLKYMVITGCFFQLAGIIGFVTYLALGFYFQQGLQIYGNGYFLTTVWCFMTWKWGLLLLYFTRSYRQLLCDVYTILPTEAPPLNGDD</sequence>
<comment type="subcellular location">
    <subcellularLocation>
        <location evidence="2">Endosome membrane</location>
        <topology evidence="2">Multi-pass membrane protein</topology>
    </subcellularLocation>
    <subcellularLocation>
        <location evidence="1">Lysosome membrane</location>
        <topology evidence="1">Multi-pass membrane protein</topology>
    </subcellularLocation>
</comment>
<keyword evidence="5" id="KW-0812">Transmembrane</keyword>
<keyword evidence="4" id="KW-0813">Transport</keyword>
<keyword evidence="6" id="KW-0967">Endosome</keyword>
<dbReference type="RefSeq" id="XP_029637255.1">
    <property type="nucleotide sequence ID" value="XM_029781395.2"/>
</dbReference>
<dbReference type="AlphaFoldDB" id="A0A6P7SGE5"/>
<evidence type="ECO:0000256" key="2">
    <source>
        <dbReference type="ARBA" id="ARBA00004337"/>
    </source>
</evidence>
<proteinExistence type="inferred from homology"/>
<evidence type="ECO:0000256" key="1">
    <source>
        <dbReference type="ARBA" id="ARBA00004155"/>
    </source>
</evidence>
<evidence type="ECO:0000256" key="7">
    <source>
        <dbReference type="ARBA" id="ARBA00022989"/>
    </source>
</evidence>
<evidence type="ECO:0000256" key="9">
    <source>
        <dbReference type="ARBA" id="ARBA00023228"/>
    </source>
</evidence>
<dbReference type="Proteomes" id="UP000515154">
    <property type="component" value="Linkage group LG6"/>
</dbReference>
<dbReference type="PANTHER" id="PTHR31525">
    <property type="entry name" value="HEME TRANSPORTER HRG1"/>
    <property type="match status" value="1"/>
</dbReference>
<gene>
    <name evidence="11" type="primary">LOC115212740</name>
</gene>